<dbReference type="EMBL" id="JAGHQM010000075">
    <property type="protein sequence ID" value="KAH0565627.1"/>
    <property type="molecule type" value="Genomic_DNA"/>
</dbReference>
<feature type="compositionally biased region" description="Low complexity" evidence="1">
    <location>
        <begin position="82"/>
        <end position="99"/>
    </location>
</feature>
<reference evidence="4" key="1">
    <citation type="submission" date="2021-03" db="EMBL/GenBank/DDBJ databases">
        <title>Comparative genomics and phylogenomic investigation of the class Geoglossomycetes provide insights into ecological specialization and systematics.</title>
        <authorList>
            <person name="Melie T."/>
            <person name="Pirro S."/>
            <person name="Miller A.N."/>
            <person name="Quandt A."/>
        </authorList>
    </citation>
    <scope>NUCLEOTIDE SEQUENCE</scope>
    <source>
        <strain evidence="4">CAQ_001_2017</strain>
    </source>
</reference>
<proteinExistence type="predicted"/>
<evidence type="ECO:0000259" key="2">
    <source>
        <dbReference type="Pfam" id="PF17733"/>
    </source>
</evidence>
<feature type="region of interest" description="Disordered" evidence="1">
    <location>
        <begin position="152"/>
        <end position="211"/>
    </location>
</feature>
<evidence type="ECO:0000313" key="5">
    <source>
        <dbReference type="Proteomes" id="UP000750711"/>
    </source>
</evidence>
<evidence type="ECO:0000313" key="4">
    <source>
        <dbReference type="EMBL" id="KAH0565627.1"/>
    </source>
</evidence>
<dbReference type="Pfam" id="PF25871">
    <property type="entry name" value="HTH_76"/>
    <property type="match status" value="1"/>
</dbReference>
<feature type="domain" description="Peroxisomal membrane protein PEX14-like KPWE" evidence="2">
    <location>
        <begin position="119"/>
        <end position="166"/>
    </location>
</feature>
<evidence type="ECO:0000256" key="1">
    <source>
        <dbReference type="SAM" id="MobiDB-lite"/>
    </source>
</evidence>
<comment type="caution">
    <text evidence="4">The sequence shown here is derived from an EMBL/GenBank/DDBJ whole genome shotgun (WGS) entry which is preliminary data.</text>
</comment>
<protein>
    <submittedName>
        <fullName evidence="4">Uncharacterized protein</fullName>
    </submittedName>
</protein>
<evidence type="ECO:0000259" key="3">
    <source>
        <dbReference type="Pfam" id="PF25871"/>
    </source>
</evidence>
<accession>A0A9P8LHJ3</accession>
<organism evidence="4 5">
    <name type="scientific">Trichoglossum hirsutum</name>
    <dbReference type="NCBI Taxonomy" id="265104"/>
    <lineage>
        <taxon>Eukaryota</taxon>
        <taxon>Fungi</taxon>
        <taxon>Dikarya</taxon>
        <taxon>Ascomycota</taxon>
        <taxon>Pezizomycotina</taxon>
        <taxon>Geoglossomycetes</taxon>
        <taxon>Geoglossales</taxon>
        <taxon>Geoglossaceae</taxon>
        <taxon>Trichoglossum</taxon>
    </lineage>
</organism>
<dbReference type="PANTHER" id="PTHR36855:SF1">
    <property type="entry name" value="PEROXISOME MEMBRANE ANCHOR PROTEIN PEX14P N-TERMINAL DOMAIN-CONTAINING PROTEIN"/>
    <property type="match status" value="1"/>
</dbReference>
<feature type="region of interest" description="Disordered" evidence="1">
    <location>
        <begin position="77"/>
        <end position="120"/>
    </location>
</feature>
<feature type="compositionally biased region" description="Polar residues" evidence="1">
    <location>
        <begin position="201"/>
        <end position="211"/>
    </location>
</feature>
<name>A0A9P8LHJ3_9PEZI</name>
<feature type="compositionally biased region" description="Basic and acidic residues" evidence="1">
    <location>
        <begin position="152"/>
        <end position="169"/>
    </location>
</feature>
<dbReference type="InterPro" id="IPR058841">
    <property type="entry name" value="HTH_76"/>
</dbReference>
<dbReference type="InterPro" id="IPR040554">
    <property type="entry name" value="KPWE_PEX14_dom"/>
</dbReference>
<sequence length="211" mass="22821">MPDPQDHLFEQVENYPWDQDADFQSGLEAILGPSPSPEQVQGLTLRARCFYYERKHNCPELKFDSYSAWRAQRNLPAVSDATSNSGSSRSPPTTTPSTSQNEPQAAASTSNSAPDPSAPYPNSFARIVDLITRGEPIPGIKHIPDTVLFGKESESRTAKRLKPWEKDGKVNVLDSDNSITTTLEAGGSDPKASDYSGTGGSSNEATTTSEV</sequence>
<dbReference type="PANTHER" id="PTHR36855">
    <property type="entry name" value="CHROMOSOME 10, WHOLE GENOME SHOTGUN SEQUENCE"/>
    <property type="match status" value="1"/>
</dbReference>
<dbReference type="Proteomes" id="UP000750711">
    <property type="component" value="Unassembled WGS sequence"/>
</dbReference>
<feature type="domain" description="PEX14-like helix-turn-helix" evidence="3">
    <location>
        <begin position="7"/>
        <end position="73"/>
    </location>
</feature>
<keyword evidence="5" id="KW-1185">Reference proteome</keyword>
<dbReference type="AlphaFoldDB" id="A0A9P8LHJ3"/>
<gene>
    <name evidence="4" type="ORF">GP486_000985</name>
</gene>
<feature type="compositionally biased region" description="Polar residues" evidence="1">
    <location>
        <begin position="100"/>
        <end position="114"/>
    </location>
</feature>
<dbReference type="Pfam" id="PF17733">
    <property type="entry name" value="KPWE_dom"/>
    <property type="match status" value="1"/>
</dbReference>
<feature type="compositionally biased region" description="Polar residues" evidence="1">
    <location>
        <begin position="174"/>
        <end position="183"/>
    </location>
</feature>